<reference evidence="1 2" key="1">
    <citation type="submission" date="2011-04" db="EMBL/GenBank/DDBJ databases">
        <authorList>
            <person name="Muzny D."/>
            <person name="Qin X."/>
            <person name="Deng J."/>
            <person name="Jiang H."/>
            <person name="Liu Y."/>
            <person name="Qu J."/>
            <person name="Song X.-Z."/>
            <person name="Zhang L."/>
            <person name="Thornton R."/>
            <person name="Coyle M."/>
            <person name="Francisco L."/>
            <person name="Jackson L."/>
            <person name="Javaid M."/>
            <person name="Korchina V."/>
            <person name="Kovar C."/>
            <person name="Mata R."/>
            <person name="Mathew T."/>
            <person name="Ngo R."/>
            <person name="Nguyen L."/>
            <person name="Nguyen N."/>
            <person name="Okwuonu G."/>
            <person name="Ongeri F."/>
            <person name="Pham C."/>
            <person name="Simmons D."/>
            <person name="Wilczek-Boney K."/>
            <person name="Hale W."/>
            <person name="Jakkamsetti A."/>
            <person name="Pham P."/>
            <person name="Ruth R."/>
            <person name="San Lucas F."/>
            <person name="Warren J."/>
            <person name="Zhang J."/>
            <person name="Zhao Z."/>
            <person name="Zhou C."/>
            <person name="Zhu D."/>
            <person name="Lee S."/>
            <person name="Bess C."/>
            <person name="Blankenburg K."/>
            <person name="Forbes L."/>
            <person name="Fu Q."/>
            <person name="Gubbala S."/>
            <person name="Hirani K."/>
            <person name="Jayaseelan J.C."/>
            <person name="Lara F."/>
            <person name="Munidasa M."/>
            <person name="Palculict T."/>
            <person name="Patil S."/>
            <person name="Pu L.-L."/>
            <person name="Saada N."/>
            <person name="Tang L."/>
            <person name="Weissenberger G."/>
            <person name="Zhu Y."/>
            <person name="Hemphill L."/>
            <person name="Shang Y."/>
            <person name="Youmans B."/>
            <person name="Ayvaz T."/>
            <person name="Ross M."/>
            <person name="Santibanez J."/>
            <person name="Aqrawi P."/>
            <person name="Gross S."/>
            <person name="Joshi V."/>
            <person name="Fowler G."/>
            <person name="Nazareth L."/>
            <person name="Reid J."/>
            <person name="Worley K."/>
            <person name="Petrosino J."/>
            <person name="Highlander S."/>
            <person name="Gibbs R."/>
        </authorList>
    </citation>
    <scope>NUCLEOTIDE SEQUENCE [LARGE SCALE GENOMIC DNA]</scope>
    <source>
        <strain evidence="1 2">DSM 2778</strain>
    </source>
</reference>
<proteinExistence type="predicted"/>
<evidence type="ECO:0000313" key="1">
    <source>
        <dbReference type="EMBL" id="EGK61675.1"/>
    </source>
</evidence>
<keyword evidence="2" id="KW-1185">Reference proteome</keyword>
<name>F5RJM4_9FIRM</name>
<dbReference type="HOGENOM" id="CLU_1025624_0_0_9"/>
<dbReference type="OrthoDB" id="8910972at2"/>
<gene>
    <name evidence="1" type="ORF">HMPREF9081_0459</name>
</gene>
<dbReference type="RefSeq" id="WP_006305300.1">
    <property type="nucleotide sequence ID" value="NZ_GL892076.1"/>
</dbReference>
<dbReference type="STRING" id="888060.HMPREF9081_0459"/>
<protein>
    <submittedName>
        <fullName evidence="1">Uncharacterized protein</fullName>
    </submittedName>
</protein>
<dbReference type="eggNOG" id="ENOG5032SBR">
    <property type="taxonomic scope" value="Bacteria"/>
</dbReference>
<evidence type="ECO:0000313" key="2">
    <source>
        <dbReference type="Proteomes" id="UP000004067"/>
    </source>
</evidence>
<comment type="caution">
    <text evidence="1">The sequence shown here is derived from an EMBL/GenBank/DDBJ whole genome shotgun (WGS) entry which is preliminary data.</text>
</comment>
<accession>F5RJM4</accession>
<organism evidence="1 2">
    <name type="scientific">Centipeda periodontii DSM 2778</name>
    <dbReference type="NCBI Taxonomy" id="888060"/>
    <lineage>
        <taxon>Bacteria</taxon>
        <taxon>Bacillati</taxon>
        <taxon>Bacillota</taxon>
        <taxon>Negativicutes</taxon>
        <taxon>Selenomonadales</taxon>
        <taxon>Selenomonadaceae</taxon>
        <taxon>Centipeda</taxon>
    </lineage>
</organism>
<sequence>MNKQEVWKLRFGIRLLERLLAVPKGKLITCILENRVSIQQVFFDNSNKINVPFEMILSTKIDNFETALNVMRLIAFEHGFEYREEDGLRTWLTYILEELKNDLSEREYNIFYSWQSDLSNSTNRNFIENALKKAIDDSVEELNLPISFDKDTQERSGSPEIARVIFEKIDRSLIFVADVSFINTEGAKKLPNPNVLVETGYALSSLGDEHVILIFNDVTGQKEDLPFDLKSKRITTYSCSNDCPAKSKQEEKKKLVTAIKESIRIICDHRF</sequence>
<dbReference type="AlphaFoldDB" id="F5RJM4"/>
<dbReference type="EMBL" id="AFHQ01000012">
    <property type="protein sequence ID" value="EGK61675.1"/>
    <property type="molecule type" value="Genomic_DNA"/>
</dbReference>
<dbReference type="Proteomes" id="UP000004067">
    <property type="component" value="Unassembled WGS sequence"/>
</dbReference>